<dbReference type="SUPFAM" id="SSF46785">
    <property type="entry name" value="Winged helix' DNA-binding domain"/>
    <property type="match status" value="1"/>
</dbReference>
<dbReference type="EMBL" id="BRLB01000004">
    <property type="protein sequence ID" value="GKX29411.1"/>
    <property type="molecule type" value="Genomic_DNA"/>
</dbReference>
<keyword evidence="2" id="KW-0238">DNA-binding</keyword>
<evidence type="ECO:0000259" key="4">
    <source>
        <dbReference type="PROSITE" id="PS51077"/>
    </source>
</evidence>
<dbReference type="GO" id="GO:0003677">
    <property type="term" value="F:DNA binding"/>
    <property type="evidence" value="ECO:0007669"/>
    <property type="project" value="UniProtKB-KW"/>
</dbReference>
<comment type="caution">
    <text evidence="6">The sequence shown here is derived from an EMBL/GenBank/DDBJ whole genome shotgun (WGS) entry which is preliminary data.</text>
</comment>
<dbReference type="Pfam" id="PF01614">
    <property type="entry name" value="IclR_C"/>
    <property type="match status" value="1"/>
</dbReference>
<dbReference type="InterPro" id="IPR014757">
    <property type="entry name" value="Tscrpt_reg_IclR_C"/>
</dbReference>
<sequence>MGKSRAATRTINILELVASKSKGITLSEIATQLDIPVTSVNDILKALLDQEMIEIIDERSKVYGIGIKAFYIGNAFIQNTTLIDKAKSVVEDLGNILNKTVFLGKEVHHKITYIYKYEPKNLLIATCPIGSRTSLHCTALGKCILAHNDELLESISKTPLLRKTKYTITDYNELYKEIQNVKIKGYAVDDREQNEYLLCIGAPIFDSNNSVIAALSISGLYNDNTNVQQEAEILMEKAAIISTKMGYVDNN</sequence>
<evidence type="ECO:0000313" key="6">
    <source>
        <dbReference type="EMBL" id="GKX29411.1"/>
    </source>
</evidence>
<dbReference type="GO" id="GO:0045892">
    <property type="term" value="P:negative regulation of DNA-templated transcription"/>
    <property type="evidence" value="ECO:0007669"/>
    <property type="project" value="TreeGrafter"/>
</dbReference>
<dbReference type="Proteomes" id="UP001144256">
    <property type="component" value="Unassembled WGS sequence"/>
</dbReference>
<gene>
    <name evidence="6" type="ORF">SH1V18_18910</name>
</gene>
<feature type="domain" description="HTH iclR-type" evidence="4">
    <location>
        <begin position="4"/>
        <end position="67"/>
    </location>
</feature>
<keyword evidence="7" id="KW-1185">Reference proteome</keyword>
<dbReference type="RefSeq" id="WP_281814888.1">
    <property type="nucleotide sequence ID" value="NZ_BRLB01000004.1"/>
</dbReference>
<accession>A0A9W5YBF3</accession>
<dbReference type="Gene3D" id="3.30.450.40">
    <property type="match status" value="1"/>
</dbReference>
<evidence type="ECO:0000256" key="3">
    <source>
        <dbReference type="ARBA" id="ARBA00023163"/>
    </source>
</evidence>
<keyword evidence="1" id="KW-0805">Transcription regulation</keyword>
<feature type="domain" description="IclR-ED" evidence="5">
    <location>
        <begin position="68"/>
        <end position="247"/>
    </location>
</feature>
<dbReference type="SUPFAM" id="SSF55781">
    <property type="entry name" value="GAF domain-like"/>
    <property type="match status" value="1"/>
</dbReference>
<dbReference type="PROSITE" id="PS51077">
    <property type="entry name" value="HTH_ICLR"/>
    <property type="match status" value="1"/>
</dbReference>
<dbReference type="PANTHER" id="PTHR30136">
    <property type="entry name" value="HELIX-TURN-HELIX TRANSCRIPTIONAL REGULATOR, ICLR FAMILY"/>
    <property type="match status" value="1"/>
</dbReference>
<dbReference type="Pfam" id="PF09339">
    <property type="entry name" value="HTH_IclR"/>
    <property type="match status" value="1"/>
</dbReference>
<dbReference type="PANTHER" id="PTHR30136:SF35">
    <property type="entry name" value="HTH-TYPE TRANSCRIPTIONAL REGULATOR RV1719"/>
    <property type="match status" value="1"/>
</dbReference>
<reference evidence="6" key="1">
    <citation type="submission" date="2022-06" db="EMBL/GenBank/DDBJ databases">
        <title>Vallitalea longa sp. nov., an anaerobic bacterium isolated from marine sediment.</title>
        <authorList>
            <person name="Hirano S."/>
            <person name="Terahara T."/>
            <person name="Mori K."/>
            <person name="Hamada M."/>
            <person name="Matsumoto R."/>
            <person name="Kobayashi T."/>
        </authorList>
    </citation>
    <scope>NUCLEOTIDE SEQUENCE</scope>
    <source>
        <strain evidence="6">SH18-1</strain>
    </source>
</reference>
<dbReference type="Gene3D" id="1.10.10.10">
    <property type="entry name" value="Winged helix-like DNA-binding domain superfamily/Winged helix DNA-binding domain"/>
    <property type="match status" value="1"/>
</dbReference>
<dbReference type="InterPro" id="IPR029016">
    <property type="entry name" value="GAF-like_dom_sf"/>
</dbReference>
<evidence type="ECO:0000256" key="1">
    <source>
        <dbReference type="ARBA" id="ARBA00023015"/>
    </source>
</evidence>
<name>A0A9W5YBF3_9FIRM</name>
<dbReference type="InterPro" id="IPR005471">
    <property type="entry name" value="Tscrpt_reg_IclR_N"/>
</dbReference>
<dbReference type="InterPro" id="IPR036390">
    <property type="entry name" value="WH_DNA-bd_sf"/>
</dbReference>
<dbReference type="GO" id="GO:0003700">
    <property type="term" value="F:DNA-binding transcription factor activity"/>
    <property type="evidence" value="ECO:0007669"/>
    <property type="project" value="TreeGrafter"/>
</dbReference>
<protein>
    <submittedName>
        <fullName evidence="6">IclR family transcriptional regulator</fullName>
    </submittedName>
</protein>
<dbReference type="SMART" id="SM00346">
    <property type="entry name" value="HTH_ICLR"/>
    <property type="match status" value="1"/>
</dbReference>
<organism evidence="6 7">
    <name type="scientific">Vallitalea longa</name>
    <dbReference type="NCBI Taxonomy" id="2936439"/>
    <lineage>
        <taxon>Bacteria</taxon>
        <taxon>Bacillati</taxon>
        <taxon>Bacillota</taxon>
        <taxon>Clostridia</taxon>
        <taxon>Lachnospirales</taxon>
        <taxon>Vallitaleaceae</taxon>
        <taxon>Vallitalea</taxon>
    </lineage>
</organism>
<evidence type="ECO:0000256" key="2">
    <source>
        <dbReference type="ARBA" id="ARBA00023125"/>
    </source>
</evidence>
<dbReference type="InterPro" id="IPR050707">
    <property type="entry name" value="HTH_MetabolicPath_Reg"/>
</dbReference>
<evidence type="ECO:0000259" key="5">
    <source>
        <dbReference type="PROSITE" id="PS51078"/>
    </source>
</evidence>
<keyword evidence="3" id="KW-0804">Transcription</keyword>
<dbReference type="AlphaFoldDB" id="A0A9W5YBF3"/>
<proteinExistence type="predicted"/>
<dbReference type="InterPro" id="IPR036388">
    <property type="entry name" value="WH-like_DNA-bd_sf"/>
</dbReference>
<evidence type="ECO:0000313" key="7">
    <source>
        <dbReference type="Proteomes" id="UP001144256"/>
    </source>
</evidence>
<dbReference type="PROSITE" id="PS51078">
    <property type="entry name" value="ICLR_ED"/>
    <property type="match status" value="1"/>
</dbReference>